<proteinExistence type="predicted"/>
<evidence type="ECO:0000256" key="1">
    <source>
        <dbReference type="SAM" id="MobiDB-lite"/>
    </source>
</evidence>
<evidence type="ECO:0000313" key="3">
    <source>
        <dbReference type="EMBL" id="AJA09673.1"/>
    </source>
</evidence>
<dbReference type="HOGENOM" id="CLU_085623_0_0_5"/>
<dbReference type="Proteomes" id="UP000030907">
    <property type="component" value="Chromosome"/>
</dbReference>
<evidence type="ECO:0000259" key="2">
    <source>
        <dbReference type="Pfam" id="PF13471"/>
    </source>
</evidence>
<dbReference type="OrthoDB" id="119963at2"/>
<feature type="region of interest" description="Disordered" evidence="1">
    <location>
        <begin position="1"/>
        <end position="21"/>
    </location>
</feature>
<evidence type="ECO:0000313" key="4">
    <source>
        <dbReference type="Proteomes" id="UP000030907"/>
    </source>
</evidence>
<feature type="domain" description="Microcin J25-processing protein McjB C-terminal" evidence="2">
    <location>
        <begin position="120"/>
        <end position="223"/>
    </location>
</feature>
<gene>
    <name evidence="3" type="ORF">SKP52_13935</name>
</gene>
<protein>
    <recommendedName>
        <fullName evidence="2">Microcin J25-processing protein McjB C-terminal domain-containing protein</fullName>
    </recommendedName>
</protein>
<dbReference type="InterPro" id="IPR032708">
    <property type="entry name" value="McjB_C"/>
</dbReference>
<reference evidence="3 4" key="1">
    <citation type="journal article" date="2015" name="Int. J. Syst. Evol. Microbiol.">
        <title>Description of Sphingopyxis fribergensis sp. nov. - a soil bacterium with the ability to degrade styrene and phenylacetic acid.</title>
        <authorList>
            <person name="Oelschlagel M."/>
            <person name="Ruckert C."/>
            <person name="Kalinowski J."/>
            <person name="Schmidt G."/>
            <person name="Schlomann M."/>
            <person name="Tischler D."/>
        </authorList>
    </citation>
    <scope>NUCLEOTIDE SEQUENCE [LARGE SCALE GENOMIC DNA]</scope>
    <source>
        <strain evidence="3 4">Kp5.2</strain>
    </source>
</reference>
<accession>A0A0A7PKG6</accession>
<keyword evidence="4" id="KW-1185">Reference proteome</keyword>
<organism evidence="3 4">
    <name type="scientific">Sphingopyxis fribergensis</name>
    <dbReference type="NCBI Taxonomy" id="1515612"/>
    <lineage>
        <taxon>Bacteria</taxon>
        <taxon>Pseudomonadati</taxon>
        <taxon>Pseudomonadota</taxon>
        <taxon>Alphaproteobacteria</taxon>
        <taxon>Sphingomonadales</taxon>
        <taxon>Sphingomonadaceae</taxon>
        <taxon>Sphingopyxis</taxon>
    </lineage>
</organism>
<dbReference type="Pfam" id="PF13471">
    <property type="entry name" value="Transglut_core3"/>
    <property type="match status" value="1"/>
</dbReference>
<dbReference type="NCBIfam" id="NF033537">
    <property type="entry name" value="lasso_biosyn_B2"/>
    <property type="match status" value="1"/>
</dbReference>
<sequence length="225" mass="24415">MQRACGAPSAARQRSSPTMMSRPRTDLRYSIIGADVVCLDLTTSRYFLLQGAAAEAFKAATLGTATCGQLRWLVENNLVEAGPPVPAPRLAPRPETSAFDNCLGSASPWTLVEALAEQWRARRSLARQSLGAILKPSSLSRGDLDRCQSTAAAFVRAWRYRNATDQCLVRSIAMRAMLARRGLGSDLVIGVMLPFSAHCWIQVGAAVLSDPLDLVVNYQPLLTVR</sequence>
<name>A0A0A7PKG6_9SPHN</name>
<dbReference type="MEROPS" id="C96.001"/>
<dbReference type="KEGG" id="sphk:SKP52_13935"/>
<dbReference type="EMBL" id="CP009122">
    <property type="protein sequence ID" value="AJA09673.1"/>
    <property type="molecule type" value="Genomic_DNA"/>
</dbReference>
<dbReference type="InterPro" id="IPR053521">
    <property type="entry name" value="McjB-like"/>
</dbReference>
<dbReference type="AlphaFoldDB" id="A0A0A7PKG6"/>